<evidence type="ECO:0000256" key="2">
    <source>
        <dbReference type="ARBA" id="ARBA00004167"/>
    </source>
</evidence>
<dbReference type="CDD" id="cd11043">
    <property type="entry name" value="CYP90-like"/>
    <property type="match status" value="1"/>
</dbReference>
<evidence type="ECO:0000256" key="9">
    <source>
        <dbReference type="ARBA" id="ARBA00023136"/>
    </source>
</evidence>
<keyword evidence="9" id="KW-0472">Membrane</keyword>
<keyword evidence="5 10" id="KW-0479">Metal-binding</keyword>
<organism evidence="13 14">
    <name type="scientific">Sesamum angolense</name>
    <dbReference type="NCBI Taxonomy" id="2727404"/>
    <lineage>
        <taxon>Eukaryota</taxon>
        <taxon>Viridiplantae</taxon>
        <taxon>Streptophyta</taxon>
        <taxon>Embryophyta</taxon>
        <taxon>Tracheophyta</taxon>
        <taxon>Spermatophyta</taxon>
        <taxon>Magnoliopsida</taxon>
        <taxon>eudicotyledons</taxon>
        <taxon>Gunneridae</taxon>
        <taxon>Pentapetalae</taxon>
        <taxon>asterids</taxon>
        <taxon>lamiids</taxon>
        <taxon>Lamiales</taxon>
        <taxon>Pedaliaceae</taxon>
        <taxon>Sesamum</taxon>
    </lineage>
</organism>
<feature type="binding site" description="axial binding residue" evidence="10">
    <location>
        <position position="1196"/>
    </location>
    <ligand>
        <name>heme</name>
        <dbReference type="ChEBI" id="CHEBI:30413"/>
    </ligand>
    <ligandPart>
        <name>Fe</name>
        <dbReference type="ChEBI" id="CHEBI:18248"/>
    </ligandPart>
</feature>
<dbReference type="InterPro" id="IPR002401">
    <property type="entry name" value="Cyt_P450_E_grp-I"/>
</dbReference>
<dbReference type="GO" id="GO:0005506">
    <property type="term" value="F:iron ion binding"/>
    <property type="evidence" value="ECO:0007669"/>
    <property type="project" value="InterPro"/>
</dbReference>
<dbReference type="InterPro" id="IPR017972">
    <property type="entry name" value="Cyt_P450_CS"/>
</dbReference>
<evidence type="ECO:0000256" key="11">
    <source>
        <dbReference type="SAM" id="Coils"/>
    </source>
</evidence>
<keyword evidence="6" id="KW-1133">Transmembrane helix</keyword>
<dbReference type="PANTHER" id="PTHR31071:SF2">
    <property type="entry name" value="ACTIN CYTOSKELETON-REGULATORY COMPLEX PAN-LIKE PROTEIN"/>
    <property type="match status" value="1"/>
</dbReference>
<evidence type="ECO:0000313" key="14">
    <source>
        <dbReference type="Proteomes" id="UP001289374"/>
    </source>
</evidence>
<dbReference type="InterPro" id="IPR001128">
    <property type="entry name" value="Cyt_P450"/>
</dbReference>
<name>A0AAE1W5F6_9LAMI</name>
<dbReference type="GO" id="GO:0016020">
    <property type="term" value="C:membrane"/>
    <property type="evidence" value="ECO:0007669"/>
    <property type="project" value="UniProtKB-SubCell"/>
</dbReference>
<evidence type="ECO:0000256" key="4">
    <source>
        <dbReference type="ARBA" id="ARBA00022692"/>
    </source>
</evidence>
<keyword evidence="10" id="KW-0349">Heme</keyword>
<evidence type="ECO:0000256" key="5">
    <source>
        <dbReference type="ARBA" id="ARBA00022723"/>
    </source>
</evidence>
<dbReference type="InterPro" id="IPR036396">
    <property type="entry name" value="Cyt_P450_sf"/>
</dbReference>
<feature type="compositionally biased region" description="Polar residues" evidence="12">
    <location>
        <begin position="525"/>
        <end position="541"/>
    </location>
</feature>
<dbReference type="GO" id="GO:0016712">
    <property type="term" value="F:oxidoreductase activity, acting on paired donors, with incorporation or reduction of molecular oxygen, reduced flavin or flavoprotein as one donor, and incorporation of one atom of oxygen"/>
    <property type="evidence" value="ECO:0007669"/>
    <property type="project" value="UniProtKB-ARBA"/>
</dbReference>
<keyword evidence="7" id="KW-0560">Oxidoreductase</keyword>
<dbReference type="PRINTS" id="PR00385">
    <property type="entry name" value="P450"/>
</dbReference>
<dbReference type="SUPFAM" id="SSF48264">
    <property type="entry name" value="Cytochrome P450"/>
    <property type="match status" value="1"/>
</dbReference>
<evidence type="ECO:0000313" key="13">
    <source>
        <dbReference type="EMBL" id="KAK4386979.1"/>
    </source>
</evidence>
<dbReference type="Gene3D" id="1.10.630.10">
    <property type="entry name" value="Cytochrome P450"/>
    <property type="match status" value="1"/>
</dbReference>
<dbReference type="EMBL" id="JACGWL010000015">
    <property type="protein sequence ID" value="KAK4386979.1"/>
    <property type="molecule type" value="Genomic_DNA"/>
</dbReference>
<evidence type="ECO:0000256" key="3">
    <source>
        <dbReference type="ARBA" id="ARBA00010617"/>
    </source>
</evidence>
<comment type="similarity">
    <text evidence="3">Belongs to the cytochrome P450 family.</text>
</comment>
<comment type="cofactor">
    <cofactor evidence="1 10">
        <name>heme</name>
        <dbReference type="ChEBI" id="CHEBI:30413"/>
    </cofactor>
</comment>
<feature type="region of interest" description="Disordered" evidence="12">
    <location>
        <begin position="1"/>
        <end position="90"/>
    </location>
</feature>
<reference evidence="13" key="2">
    <citation type="journal article" date="2024" name="Plant">
        <title>Genomic evolution and insights into agronomic trait innovations of Sesamum species.</title>
        <authorList>
            <person name="Miao H."/>
            <person name="Wang L."/>
            <person name="Qu L."/>
            <person name="Liu H."/>
            <person name="Sun Y."/>
            <person name="Le M."/>
            <person name="Wang Q."/>
            <person name="Wei S."/>
            <person name="Zheng Y."/>
            <person name="Lin W."/>
            <person name="Duan Y."/>
            <person name="Cao H."/>
            <person name="Xiong S."/>
            <person name="Wang X."/>
            <person name="Wei L."/>
            <person name="Li C."/>
            <person name="Ma Q."/>
            <person name="Ju M."/>
            <person name="Zhao R."/>
            <person name="Li G."/>
            <person name="Mu C."/>
            <person name="Tian Q."/>
            <person name="Mei H."/>
            <person name="Zhang T."/>
            <person name="Gao T."/>
            <person name="Zhang H."/>
        </authorList>
    </citation>
    <scope>NUCLEOTIDE SEQUENCE</scope>
    <source>
        <strain evidence="13">K16</strain>
    </source>
</reference>
<reference evidence="13" key="1">
    <citation type="submission" date="2020-06" db="EMBL/GenBank/DDBJ databases">
        <authorList>
            <person name="Li T."/>
            <person name="Hu X."/>
            <person name="Zhang T."/>
            <person name="Song X."/>
            <person name="Zhang H."/>
            <person name="Dai N."/>
            <person name="Sheng W."/>
            <person name="Hou X."/>
            <person name="Wei L."/>
        </authorList>
    </citation>
    <scope>NUCLEOTIDE SEQUENCE</scope>
    <source>
        <strain evidence="13">K16</strain>
        <tissue evidence="13">Leaf</tissue>
    </source>
</reference>
<dbReference type="PRINTS" id="PR00463">
    <property type="entry name" value="EP450I"/>
</dbReference>
<evidence type="ECO:0000256" key="12">
    <source>
        <dbReference type="SAM" id="MobiDB-lite"/>
    </source>
</evidence>
<keyword evidence="8 10" id="KW-0408">Iron</keyword>
<evidence type="ECO:0000256" key="7">
    <source>
        <dbReference type="ARBA" id="ARBA00023002"/>
    </source>
</evidence>
<proteinExistence type="inferred from homology"/>
<dbReference type="PANTHER" id="PTHR31071">
    <property type="entry name" value="GB|AAF24581.1"/>
    <property type="match status" value="1"/>
</dbReference>
<evidence type="ECO:0000256" key="8">
    <source>
        <dbReference type="ARBA" id="ARBA00023004"/>
    </source>
</evidence>
<feature type="coiled-coil region" evidence="11">
    <location>
        <begin position="220"/>
        <end position="364"/>
    </location>
</feature>
<dbReference type="Proteomes" id="UP001289374">
    <property type="component" value="Unassembled WGS sequence"/>
</dbReference>
<gene>
    <name evidence="13" type="ORF">Sango_2568500</name>
</gene>
<comment type="caution">
    <text evidence="13">The sequence shown here is derived from an EMBL/GenBank/DDBJ whole genome shotgun (WGS) entry which is preliminary data.</text>
</comment>
<dbReference type="FunFam" id="1.10.630.10:FF:000022">
    <property type="entry name" value="Taxadiene 5-alpha hydroxylase"/>
    <property type="match status" value="1"/>
</dbReference>
<accession>A0AAE1W5F6</accession>
<sequence>MKITVERASAQEIQPPLNPPPPSDIPDKPSFQRKPPRRKTRPSAAGVRLKRESGVASVKRSSRPETPLLRWKFDEGSGKNSSVQDEGGVDRKSCGRVTAAVSSRKLAAGLWRLRLPEFQTNVGQRVGLQSGGGHFGAIHCHHVDRVHGSPAKDPIHSPHSVSGPKHGLFYKFEPSFQLPNSAMEGATKWDPDGWKTSEEMKQIFGQSKHLDQRASGARVISALEAELEQARARINELETERRSSKKKIEQFLRKLSEERAAWRSREHEKVRAIIDDMKADLSREKKNRQRLEIVNSKLVNELADTKLSAKRYLQEYEKERKARELIEEVCDELAKEIGEDKAEVEALKRESMKLREEVDEERKMLQMAEVWREERVQMKLVDAKVMLEEKYSQMNRLIADLQAFLNSTRTTSDLEEFKKAEFLRQVAASVNIQDIRELKYEPPNSDDIFSVFEDVNFGESNEREVEPCDGYSPASHASKIHTVSPDVKMLNKDPAHRHSNVYIDQIGELEEDASEWETVSHPEDQGSSYSPEGSDPSINRNFRVSNVSRTGTEWERNGGEETPIMEISEVESVKMRQSRKGSSISKLWRSYPSNGDNYKIISVDGKNGRLSNGRLSNGAIMSPDHGSAKGGLSPQDLSGQWSSPDSGNPHINRAMKGCIEWPRSAQKSSLKARLLEARMENQKIQLRQTSEIHDKNKQGVTDLNGCAAMLPISILVSIRSAATWYVDRPVQVLENLHTEFCQFEVFQVSQPVTGQKHTVNCGTKNLLGDKVSRDEIVPKKHEKILKYDKDCMFLPRRRKPLKRAPPGSLGIPILGQSLGLLRAMRANTAEKWIAERAKRYGPISKLSLFGKPTVFIYGQAANKFVFTSDGSKLSNQQTDSVRMILGDRCLLELSGEDHKRVRNALASFLKPDSLKNYVGKIEDEVMRHLEMHWQGKQKVTVLPLMKTLTFNIICSLLFGLERGARRDAFVEYFQQMIEGMWSIPINMPFTRFNRSLKASAKVQKMLRDLICEKRAELENGASSHQNLITCLLSIPGHDNNELISEDEIVQNVMLIMVAGHDTSSVLITFIIRLLANDKTILEAVLKEQEEIRNSKLSGELLTWEDLVKMKYTWRVAMETLRTIPPIFGGFRKTVEDIEYEGYLIPKGWQIFWVSSMTHMDADIFPEPSKFDPDRFGNAAAIPPYCYIPFGGGARICPGYELAKIETLVTIHHLITHFTWKLCCNDDSFRRDPMPAPAQGLPVQLVSKKLL</sequence>
<evidence type="ECO:0000256" key="6">
    <source>
        <dbReference type="ARBA" id="ARBA00022989"/>
    </source>
</evidence>
<dbReference type="Pfam" id="PF00067">
    <property type="entry name" value="p450"/>
    <property type="match status" value="1"/>
</dbReference>
<feature type="region of interest" description="Disordered" evidence="12">
    <location>
        <begin position="619"/>
        <end position="643"/>
    </location>
</feature>
<dbReference type="PROSITE" id="PS00086">
    <property type="entry name" value="CYTOCHROME_P450"/>
    <property type="match status" value="1"/>
</dbReference>
<dbReference type="AlphaFoldDB" id="A0AAE1W5F6"/>
<keyword evidence="11" id="KW-0175">Coiled coil</keyword>
<keyword evidence="14" id="KW-1185">Reference proteome</keyword>
<keyword evidence="4" id="KW-0812">Transmembrane</keyword>
<protein>
    <submittedName>
        <fullName evidence="13">Cytochrome</fullName>
    </submittedName>
</protein>
<comment type="subcellular location">
    <subcellularLocation>
        <location evidence="2">Membrane</location>
        <topology evidence="2">Single-pass membrane protein</topology>
    </subcellularLocation>
</comment>
<evidence type="ECO:0000256" key="10">
    <source>
        <dbReference type="PIRSR" id="PIRSR602401-1"/>
    </source>
</evidence>
<dbReference type="InterPro" id="IPR043424">
    <property type="entry name" value="BLT-like"/>
</dbReference>
<feature type="region of interest" description="Disordered" evidence="12">
    <location>
        <begin position="512"/>
        <end position="541"/>
    </location>
</feature>
<evidence type="ECO:0000256" key="1">
    <source>
        <dbReference type="ARBA" id="ARBA00001971"/>
    </source>
</evidence>
<dbReference type="GO" id="GO:0020037">
    <property type="term" value="F:heme binding"/>
    <property type="evidence" value="ECO:0007669"/>
    <property type="project" value="InterPro"/>
</dbReference>